<sequence length="184" mass="20440">MTSKIGIIIGSTRPSRISPDIAAWLQKAVAQPNLTVDLIDLAKINLPFLDEVAQPSTGIYNEAHTQRWSQLIQGYDGFILLFPQYNWGYPAPLKNALDYLYKEWAGKPVSMVSYGGHGGFQAAQGVNLIIRGLKMQPLNNNLQISLHRDAMDDQGHFIDVDQALAPYAFNAQQLGAEFQNLLNK</sequence>
<comment type="caution">
    <text evidence="2">The sequence shown here is derived from an EMBL/GenBank/DDBJ whole genome shotgun (WGS) entry which is preliminary data.</text>
</comment>
<dbReference type="InterPro" id="IPR029039">
    <property type="entry name" value="Flavoprotein-like_sf"/>
</dbReference>
<dbReference type="GO" id="GO:0016491">
    <property type="term" value="F:oxidoreductase activity"/>
    <property type="evidence" value="ECO:0007669"/>
    <property type="project" value="InterPro"/>
</dbReference>
<evidence type="ECO:0000313" key="2">
    <source>
        <dbReference type="EMBL" id="KRK39356.1"/>
    </source>
</evidence>
<dbReference type="GO" id="GO:0010181">
    <property type="term" value="F:FMN binding"/>
    <property type="evidence" value="ECO:0007669"/>
    <property type="project" value="TreeGrafter"/>
</dbReference>
<dbReference type="Pfam" id="PF03358">
    <property type="entry name" value="FMN_red"/>
    <property type="match status" value="1"/>
</dbReference>
<dbReference type="InterPro" id="IPR005025">
    <property type="entry name" value="FMN_Rdtase-like_dom"/>
</dbReference>
<organism evidence="2 3">
    <name type="scientific">Levilactobacillus parabrevis ATCC 53295</name>
    <dbReference type="NCBI Taxonomy" id="1267003"/>
    <lineage>
        <taxon>Bacteria</taxon>
        <taxon>Bacillati</taxon>
        <taxon>Bacillota</taxon>
        <taxon>Bacilli</taxon>
        <taxon>Lactobacillales</taxon>
        <taxon>Lactobacillaceae</taxon>
        <taxon>Levilactobacillus</taxon>
    </lineage>
</organism>
<dbReference type="PATRIC" id="fig|1267003.4.peg.1220"/>
<evidence type="ECO:0000259" key="1">
    <source>
        <dbReference type="Pfam" id="PF03358"/>
    </source>
</evidence>
<dbReference type="InterPro" id="IPR050712">
    <property type="entry name" value="NAD(P)H-dep_reductase"/>
</dbReference>
<accession>A0A0R1GY80</accession>
<dbReference type="Gene3D" id="3.40.50.360">
    <property type="match status" value="1"/>
</dbReference>
<name>A0A0R1GY80_9LACO</name>
<evidence type="ECO:0000313" key="3">
    <source>
        <dbReference type="Proteomes" id="UP000051176"/>
    </source>
</evidence>
<dbReference type="PANTHER" id="PTHR30543:SF21">
    <property type="entry name" value="NAD(P)H-DEPENDENT FMN REDUCTASE LOT6"/>
    <property type="match status" value="1"/>
</dbReference>
<keyword evidence="3" id="KW-1185">Reference proteome</keyword>
<dbReference type="GO" id="GO:0005829">
    <property type="term" value="C:cytosol"/>
    <property type="evidence" value="ECO:0007669"/>
    <property type="project" value="TreeGrafter"/>
</dbReference>
<dbReference type="SUPFAM" id="SSF52218">
    <property type="entry name" value="Flavoproteins"/>
    <property type="match status" value="1"/>
</dbReference>
<dbReference type="eggNOG" id="COG0431">
    <property type="taxonomic scope" value="Bacteria"/>
</dbReference>
<dbReference type="STRING" id="357278.IV61_GL000065"/>
<protein>
    <submittedName>
        <fullName evidence="2">Flavoprotein</fullName>
    </submittedName>
</protein>
<proteinExistence type="predicted"/>
<dbReference type="Proteomes" id="UP000051176">
    <property type="component" value="Unassembled WGS sequence"/>
</dbReference>
<dbReference type="OrthoDB" id="9812295at2"/>
<reference evidence="2 3" key="1">
    <citation type="journal article" date="2015" name="Genome Announc.">
        <title>Expanding the biotechnology potential of lactobacilli through comparative genomics of 213 strains and associated genera.</title>
        <authorList>
            <person name="Sun Z."/>
            <person name="Harris H.M."/>
            <person name="McCann A."/>
            <person name="Guo C."/>
            <person name="Argimon S."/>
            <person name="Zhang W."/>
            <person name="Yang X."/>
            <person name="Jeffery I.B."/>
            <person name="Cooney J.C."/>
            <person name="Kagawa T.F."/>
            <person name="Liu W."/>
            <person name="Song Y."/>
            <person name="Salvetti E."/>
            <person name="Wrobel A."/>
            <person name="Rasinkangas P."/>
            <person name="Parkhill J."/>
            <person name="Rea M.C."/>
            <person name="O'Sullivan O."/>
            <person name="Ritari J."/>
            <person name="Douillard F.P."/>
            <person name="Paul Ross R."/>
            <person name="Yang R."/>
            <person name="Briner A.E."/>
            <person name="Felis G.E."/>
            <person name="de Vos W.M."/>
            <person name="Barrangou R."/>
            <person name="Klaenhammer T.R."/>
            <person name="Caufield P.W."/>
            <person name="Cui Y."/>
            <person name="Zhang H."/>
            <person name="O'Toole P.W."/>
        </authorList>
    </citation>
    <scope>NUCLEOTIDE SEQUENCE [LARGE SCALE GENOMIC DNA]</scope>
    <source>
        <strain evidence="2 3">ATCC 53295</strain>
    </source>
</reference>
<gene>
    <name evidence="2" type="ORF">FD07_GL001151</name>
</gene>
<dbReference type="EMBL" id="AZCZ01000003">
    <property type="protein sequence ID" value="KRK39356.1"/>
    <property type="molecule type" value="Genomic_DNA"/>
</dbReference>
<dbReference type="PANTHER" id="PTHR30543">
    <property type="entry name" value="CHROMATE REDUCTASE"/>
    <property type="match status" value="1"/>
</dbReference>
<feature type="domain" description="NADPH-dependent FMN reductase-like" evidence="1">
    <location>
        <begin position="4"/>
        <end position="141"/>
    </location>
</feature>
<dbReference type="AlphaFoldDB" id="A0A0R1GY80"/>
<dbReference type="RefSeq" id="WP_020088441.1">
    <property type="nucleotide sequence ID" value="NZ_AZCZ01000003.1"/>
</dbReference>